<dbReference type="EMBL" id="NJHN03000017">
    <property type="protein sequence ID" value="KAH9425778.1"/>
    <property type="molecule type" value="Genomic_DNA"/>
</dbReference>
<reference evidence="2 3" key="1">
    <citation type="journal article" date="2018" name="J. Allergy Clin. Immunol.">
        <title>High-quality assembly of Dermatophagoides pteronyssinus genome and transcriptome reveals a wide range of novel allergens.</title>
        <authorList>
            <person name="Liu X.Y."/>
            <person name="Yang K.Y."/>
            <person name="Wang M.Q."/>
            <person name="Kwok J.S."/>
            <person name="Zeng X."/>
            <person name="Yang Z."/>
            <person name="Xiao X.J."/>
            <person name="Lau C.P."/>
            <person name="Li Y."/>
            <person name="Huang Z.M."/>
            <person name="Ba J.G."/>
            <person name="Yim A.K."/>
            <person name="Ouyang C.Y."/>
            <person name="Ngai S.M."/>
            <person name="Chan T.F."/>
            <person name="Leung E.L."/>
            <person name="Liu L."/>
            <person name="Liu Z.G."/>
            <person name="Tsui S.K."/>
        </authorList>
    </citation>
    <scope>NUCLEOTIDE SEQUENCE [LARGE SCALE GENOMIC DNA]</scope>
    <source>
        <strain evidence="2">Derp</strain>
    </source>
</reference>
<keyword evidence="3" id="KW-1185">Reference proteome</keyword>
<name>A0ABQ8JTQ1_DERPT</name>
<evidence type="ECO:0000313" key="3">
    <source>
        <dbReference type="Proteomes" id="UP000887458"/>
    </source>
</evidence>
<proteinExistence type="predicted"/>
<dbReference type="Proteomes" id="UP000887458">
    <property type="component" value="Unassembled WGS sequence"/>
</dbReference>
<accession>A0ABQ8JTQ1</accession>
<protein>
    <submittedName>
        <fullName evidence="2">Uncharacterized protein</fullName>
    </submittedName>
</protein>
<evidence type="ECO:0000313" key="2">
    <source>
        <dbReference type="EMBL" id="KAH9425778.1"/>
    </source>
</evidence>
<feature type="region of interest" description="Disordered" evidence="1">
    <location>
        <begin position="1"/>
        <end position="23"/>
    </location>
</feature>
<evidence type="ECO:0000256" key="1">
    <source>
        <dbReference type="SAM" id="MobiDB-lite"/>
    </source>
</evidence>
<sequence>MVKKSGNIFSNIAAKSKTQQQQSTTIVDMKYEIMFDRQEKPLNQSNKQKKCKQLKEEGELEQL</sequence>
<feature type="region of interest" description="Disordered" evidence="1">
    <location>
        <begin position="38"/>
        <end position="63"/>
    </location>
</feature>
<gene>
    <name evidence="2" type="ORF">DERP_004996</name>
</gene>
<comment type="caution">
    <text evidence="2">The sequence shown here is derived from an EMBL/GenBank/DDBJ whole genome shotgun (WGS) entry which is preliminary data.</text>
</comment>
<organism evidence="2 3">
    <name type="scientific">Dermatophagoides pteronyssinus</name>
    <name type="common">European house dust mite</name>
    <dbReference type="NCBI Taxonomy" id="6956"/>
    <lineage>
        <taxon>Eukaryota</taxon>
        <taxon>Metazoa</taxon>
        <taxon>Ecdysozoa</taxon>
        <taxon>Arthropoda</taxon>
        <taxon>Chelicerata</taxon>
        <taxon>Arachnida</taxon>
        <taxon>Acari</taxon>
        <taxon>Acariformes</taxon>
        <taxon>Sarcoptiformes</taxon>
        <taxon>Astigmata</taxon>
        <taxon>Psoroptidia</taxon>
        <taxon>Analgoidea</taxon>
        <taxon>Pyroglyphidae</taxon>
        <taxon>Dermatophagoidinae</taxon>
        <taxon>Dermatophagoides</taxon>
    </lineage>
</organism>
<reference evidence="2 3" key="2">
    <citation type="journal article" date="2022" name="Mol. Biol. Evol.">
        <title>Comparative Genomics Reveals Insights into the Divergent Evolution of Astigmatic Mites and Household Pest Adaptations.</title>
        <authorList>
            <person name="Xiong Q."/>
            <person name="Wan A.T."/>
            <person name="Liu X."/>
            <person name="Fung C.S."/>
            <person name="Xiao X."/>
            <person name="Malainual N."/>
            <person name="Hou J."/>
            <person name="Wang L."/>
            <person name="Wang M."/>
            <person name="Yang K.Y."/>
            <person name="Cui Y."/>
            <person name="Leung E.L."/>
            <person name="Nong W."/>
            <person name="Shin S.K."/>
            <person name="Au S.W."/>
            <person name="Jeong K.Y."/>
            <person name="Chew F.T."/>
            <person name="Hui J.H."/>
            <person name="Leung T.F."/>
            <person name="Tungtrongchitr A."/>
            <person name="Zhong N."/>
            <person name="Liu Z."/>
            <person name="Tsui S.K."/>
        </authorList>
    </citation>
    <scope>NUCLEOTIDE SEQUENCE [LARGE SCALE GENOMIC DNA]</scope>
    <source>
        <strain evidence="2">Derp</strain>
    </source>
</reference>